<keyword evidence="2" id="KW-1185">Reference proteome</keyword>
<dbReference type="EMBL" id="JAEDAH010000046">
    <property type="protein sequence ID" value="MCA6063892.1"/>
    <property type="molecule type" value="Genomic_DNA"/>
</dbReference>
<evidence type="ECO:0000313" key="2">
    <source>
        <dbReference type="Proteomes" id="UP000714380"/>
    </source>
</evidence>
<evidence type="ECO:0000313" key="1">
    <source>
        <dbReference type="EMBL" id="MCA6063892.1"/>
    </source>
</evidence>
<dbReference type="RefSeq" id="WP_225674344.1">
    <property type="nucleotide sequence ID" value="NZ_JAEDAH010000046.1"/>
</dbReference>
<organism evidence="1 2">
    <name type="scientific">Thalassolituus marinus</name>
    <dbReference type="NCBI Taxonomy" id="671053"/>
    <lineage>
        <taxon>Bacteria</taxon>
        <taxon>Pseudomonadati</taxon>
        <taxon>Pseudomonadota</taxon>
        <taxon>Gammaproteobacteria</taxon>
        <taxon>Oceanospirillales</taxon>
        <taxon>Oceanospirillaceae</taxon>
        <taxon>Thalassolituus</taxon>
    </lineage>
</organism>
<gene>
    <name evidence="1" type="ORF">I9W95_09760</name>
</gene>
<sequence length="319" mass="37055">MSQTTDYIAQWYEVREEMGIPDTIHLFFHNLSSRQQEWQQHRHRDMDGIGMIANTLEDMGYQFPLLPTCRDKREPGLLSVWKQQRQLPKDTAPKQVQWKYFRAQHNTACNDPVVDIIQPALLEHLKDCAAMRQVSLASLLLACLNRAAFELLLKPDSTAYWFYPVNVRDQLNGSSDRGNRSSGFYLPVKYDSSAESIHQQVRERFRSQQHWWLWKQAHIGRLVGKSGVRWIYKTLSRKQHYLGSFSFLGDWSMPQHPQLVLGVCGAGTENYPIATGITECNQHMSLALKFHPSICRDAQTSARCLQRWIDILKEESAYE</sequence>
<accession>A0ABS7ZQ96</accession>
<comment type="caution">
    <text evidence="1">The sequence shown here is derived from an EMBL/GenBank/DDBJ whole genome shotgun (WGS) entry which is preliminary data.</text>
</comment>
<protein>
    <submittedName>
        <fullName evidence="1">Uncharacterized protein</fullName>
    </submittedName>
</protein>
<name>A0ABS7ZQ96_9GAMM</name>
<proteinExistence type="predicted"/>
<dbReference type="Proteomes" id="UP000714380">
    <property type="component" value="Unassembled WGS sequence"/>
</dbReference>
<reference evidence="1 2" key="1">
    <citation type="submission" date="2020-12" db="EMBL/GenBank/DDBJ databases">
        <title>Novel Thalassolituus-related marine hydrocarbonoclastic bacteria mediated algae-derived hydrocarbons mineralization in twilight zone of the northern South China Sea.</title>
        <authorList>
            <person name="Dong C."/>
        </authorList>
    </citation>
    <scope>NUCLEOTIDE SEQUENCE [LARGE SCALE GENOMIC DNA]</scope>
    <source>
        <strain evidence="1 2">IMCC1826</strain>
    </source>
</reference>